<dbReference type="Proteomes" id="UP000315444">
    <property type="component" value="Unassembled WGS sequence"/>
</dbReference>
<evidence type="ECO:0000313" key="3">
    <source>
        <dbReference type="Proteomes" id="UP000315444"/>
    </source>
</evidence>
<dbReference type="RefSeq" id="WP_032573859.1">
    <property type="nucleotide sequence ID" value="NZ_CP117955.1"/>
</dbReference>
<accession>A0AB38PTC8</accession>
<comment type="caution">
    <text evidence="2">The sequence shown here is derived from an EMBL/GenBank/DDBJ whole genome shotgun (WGS) entry which is preliminary data.</text>
</comment>
<reference evidence="1 3" key="1">
    <citation type="submission" date="2019-07" db="EMBL/GenBank/DDBJ databases">
        <title>Genome sequencing of Bacteroides fragilis.</title>
        <authorList>
            <person name="Galasyn E.V."/>
            <person name="Ruoff K.L."/>
            <person name="Price C.E."/>
            <person name="Valls R.A."/>
            <person name="O'Toole G.A."/>
        </authorList>
    </citation>
    <scope>NUCLEOTIDE SEQUENCE [LARGE SCALE GENOMIC DNA]</scope>
    <source>
        <strain evidence="1 3">AD135F_1B</strain>
    </source>
</reference>
<protein>
    <submittedName>
        <fullName evidence="2">IS66 family transposase</fullName>
    </submittedName>
</protein>
<dbReference type="AlphaFoldDB" id="A0AB38PTC8"/>
<dbReference type="EMBL" id="VOHV01000003">
    <property type="protein sequence ID" value="TWV42009.1"/>
    <property type="molecule type" value="Genomic_DNA"/>
</dbReference>
<gene>
    <name evidence="2" type="ORF">FSA03_07440</name>
    <name evidence="1" type="ORF">FSA06_07290</name>
</gene>
<organism evidence="2 4">
    <name type="scientific">Bacteroides fragilis</name>
    <dbReference type="NCBI Taxonomy" id="817"/>
    <lineage>
        <taxon>Bacteria</taxon>
        <taxon>Pseudomonadati</taxon>
        <taxon>Bacteroidota</taxon>
        <taxon>Bacteroidia</taxon>
        <taxon>Bacteroidales</taxon>
        <taxon>Bacteroidaceae</taxon>
        <taxon>Bacteroides</taxon>
    </lineage>
</organism>
<reference evidence="2 4" key="2">
    <citation type="submission" date="2019-07" db="EMBL/GenBank/DDBJ databases">
        <title>Genome Sequencing of Bacteroides fragilis.</title>
        <authorList>
            <person name="Pinto K.M."/>
            <person name="Ruoff K.L."/>
            <person name="Price C.E."/>
            <person name="Valls R.A."/>
            <person name="O'Toole G.A."/>
        </authorList>
    </citation>
    <scope>NUCLEOTIDE SEQUENCE [LARGE SCALE GENOMIC DNA]</scope>
    <source>
        <strain evidence="2 4">AD135F_3B</strain>
    </source>
</reference>
<evidence type="ECO:0000313" key="2">
    <source>
        <dbReference type="EMBL" id="TWV49710.1"/>
    </source>
</evidence>
<proteinExistence type="predicted"/>
<dbReference type="Proteomes" id="UP000319026">
    <property type="component" value="Unassembled WGS sequence"/>
</dbReference>
<name>A0AB38PTC8_BACFG</name>
<sequence>MIAEHVVRPFTVNRKNSLFYSSDAGVDVATTYLTVMETAQMHGLEVSDYLIHAFREIMSGNKDCSTYAPEAFLE</sequence>
<dbReference type="EMBL" id="VOHT01000003">
    <property type="protein sequence ID" value="TWV49710.1"/>
    <property type="molecule type" value="Genomic_DNA"/>
</dbReference>
<evidence type="ECO:0000313" key="4">
    <source>
        <dbReference type="Proteomes" id="UP000319026"/>
    </source>
</evidence>
<dbReference type="KEGG" id="bfb:VU15_17490"/>
<evidence type="ECO:0000313" key="1">
    <source>
        <dbReference type="EMBL" id="TWV42009.1"/>
    </source>
</evidence>